<gene>
    <name evidence="1" type="ORF">EK21DRAFT_111393</name>
</gene>
<proteinExistence type="predicted"/>
<protein>
    <submittedName>
        <fullName evidence="1">Uncharacterized protein</fullName>
    </submittedName>
</protein>
<name>A0A9P4HAK0_9PLEO</name>
<reference evidence="1" key="1">
    <citation type="journal article" date="2020" name="Stud. Mycol.">
        <title>101 Dothideomycetes genomes: a test case for predicting lifestyles and emergence of pathogens.</title>
        <authorList>
            <person name="Haridas S."/>
            <person name="Albert R."/>
            <person name="Binder M."/>
            <person name="Bloem J."/>
            <person name="Labutti K."/>
            <person name="Salamov A."/>
            <person name="Andreopoulos B."/>
            <person name="Baker S."/>
            <person name="Barry K."/>
            <person name="Bills G."/>
            <person name="Bluhm B."/>
            <person name="Cannon C."/>
            <person name="Castanera R."/>
            <person name="Culley D."/>
            <person name="Daum C."/>
            <person name="Ezra D."/>
            <person name="Gonzalez J."/>
            <person name="Henrissat B."/>
            <person name="Kuo A."/>
            <person name="Liang C."/>
            <person name="Lipzen A."/>
            <person name="Lutzoni F."/>
            <person name="Magnuson J."/>
            <person name="Mondo S."/>
            <person name="Nolan M."/>
            <person name="Ohm R."/>
            <person name="Pangilinan J."/>
            <person name="Park H.-J."/>
            <person name="Ramirez L."/>
            <person name="Alfaro M."/>
            <person name="Sun H."/>
            <person name="Tritt A."/>
            <person name="Yoshinaga Y."/>
            <person name="Zwiers L.-H."/>
            <person name="Turgeon B."/>
            <person name="Goodwin S."/>
            <person name="Spatafora J."/>
            <person name="Crous P."/>
            <person name="Grigoriev I."/>
        </authorList>
    </citation>
    <scope>NUCLEOTIDE SEQUENCE</scope>
    <source>
        <strain evidence="1">CBS 110217</strain>
    </source>
</reference>
<evidence type="ECO:0000313" key="1">
    <source>
        <dbReference type="EMBL" id="KAF2030940.1"/>
    </source>
</evidence>
<sequence>MKIAIVSARYMEQNAIEAFFGQIFGFGQARVMWTRGKFQCMLPRALTPTEMDSMRASVEFTHYNES</sequence>
<evidence type="ECO:0000313" key="2">
    <source>
        <dbReference type="Proteomes" id="UP000799777"/>
    </source>
</evidence>
<dbReference type="Proteomes" id="UP000799777">
    <property type="component" value="Unassembled WGS sequence"/>
</dbReference>
<organism evidence="1 2">
    <name type="scientific">Setomelanomma holmii</name>
    <dbReference type="NCBI Taxonomy" id="210430"/>
    <lineage>
        <taxon>Eukaryota</taxon>
        <taxon>Fungi</taxon>
        <taxon>Dikarya</taxon>
        <taxon>Ascomycota</taxon>
        <taxon>Pezizomycotina</taxon>
        <taxon>Dothideomycetes</taxon>
        <taxon>Pleosporomycetidae</taxon>
        <taxon>Pleosporales</taxon>
        <taxon>Pleosporineae</taxon>
        <taxon>Phaeosphaeriaceae</taxon>
        <taxon>Setomelanomma</taxon>
    </lineage>
</organism>
<dbReference type="AlphaFoldDB" id="A0A9P4HAK0"/>
<dbReference type="EMBL" id="ML978185">
    <property type="protein sequence ID" value="KAF2030940.1"/>
    <property type="molecule type" value="Genomic_DNA"/>
</dbReference>
<keyword evidence="2" id="KW-1185">Reference proteome</keyword>
<accession>A0A9P4HAK0</accession>
<dbReference type="OrthoDB" id="4620575at2759"/>
<comment type="caution">
    <text evidence="1">The sequence shown here is derived from an EMBL/GenBank/DDBJ whole genome shotgun (WGS) entry which is preliminary data.</text>
</comment>